<dbReference type="GO" id="GO:0051536">
    <property type="term" value="F:iron-sulfur cluster binding"/>
    <property type="evidence" value="ECO:0007669"/>
    <property type="project" value="UniProtKB-KW"/>
</dbReference>
<dbReference type="InterPro" id="IPR036188">
    <property type="entry name" value="FAD/NAD-bd_sf"/>
</dbReference>
<organism evidence="15 16">
    <name type="scientific">Nocardia jinanensis</name>
    <dbReference type="NCBI Taxonomy" id="382504"/>
    <lineage>
        <taxon>Bacteria</taxon>
        <taxon>Bacillati</taxon>
        <taxon>Actinomycetota</taxon>
        <taxon>Actinomycetes</taxon>
        <taxon>Mycobacteriales</taxon>
        <taxon>Nocardiaceae</taxon>
        <taxon>Nocardia</taxon>
    </lineage>
</organism>
<keyword evidence="16" id="KW-1185">Reference proteome</keyword>
<proteinExistence type="inferred from homology"/>
<evidence type="ECO:0000256" key="4">
    <source>
        <dbReference type="ARBA" id="ARBA00022630"/>
    </source>
</evidence>
<evidence type="ECO:0000256" key="12">
    <source>
        <dbReference type="PIRSR" id="PIRSR000362-1"/>
    </source>
</evidence>
<evidence type="ECO:0000256" key="5">
    <source>
        <dbReference type="ARBA" id="ARBA00022723"/>
    </source>
</evidence>
<comment type="caution">
    <text evidence="15">The sequence shown here is derived from an EMBL/GenBank/DDBJ whole genome shotgun (WGS) entry which is preliminary data.</text>
</comment>
<feature type="binding site" evidence="13">
    <location>
        <position position="308"/>
    </location>
    <ligand>
        <name>NADP(+)</name>
        <dbReference type="ChEBI" id="CHEBI:58349"/>
    </ligand>
</feature>
<evidence type="ECO:0000256" key="10">
    <source>
        <dbReference type="ARBA" id="ARBA00023014"/>
    </source>
</evidence>
<keyword evidence="8" id="KW-0560">Oxidoreductase</keyword>
<keyword evidence="10" id="KW-0411">Iron-sulfur</keyword>
<dbReference type="InterPro" id="IPR021163">
    <property type="entry name" value="Ferredox_Rdtase_adrenod"/>
</dbReference>
<dbReference type="InterPro" id="IPR055275">
    <property type="entry name" value="Ferredox_Rdtase"/>
</dbReference>
<comment type="catalytic activity">
    <reaction evidence="11">
        <text>2 reduced [2Fe-2S]-[ferredoxin] + NADP(+) + H(+) = 2 oxidized [2Fe-2S]-[ferredoxin] + NADPH</text>
        <dbReference type="Rhea" id="RHEA:20125"/>
        <dbReference type="Rhea" id="RHEA-COMP:10000"/>
        <dbReference type="Rhea" id="RHEA-COMP:10001"/>
        <dbReference type="ChEBI" id="CHEBI:15378"/>
        <dbReference type="ChEBI" id="CHEBI:33737"/>
        <dbReference type="ChEBI" id="CHEBI:33738"/>
        <dbReference type="ChEBI" id="CHEBI:57783"/>
        <dbReference type="ChEBI" id="CHEBI:58349"/>
        <dbReference type="EC" id="1.18.1.2"/>
    </reaction>
</comment>
<evidence type="ECO:0000256" key="13">
    <source>
        <dbReference type="PIRSR" id="PIRSR000362-2"/>
    </source>
</evidence>
<evidence type="ECO:0000256" key="7">
    <source>
        <dbReference type="ARBA" id="ARBA00022857"/>
    </source>
</evidence>
<dbReference type="PIRSF" id="PIRSF000362">
    <property type="entry name" value="FNR"/>
    <property type="match status" value="1"/>
</dbReference>
<feature type="binding site" evidence="12">
    <location>
        <position position="181"/>
    </location>
    <ligand>
        <name>FAD</name>
        <dbReference type="ChEBI" id="CHEBI:57692"/>
    </ligand>
</feature>
<feature type="binding site" evidence="12">
    <location>
        <position position="145"/>
    </location>
    <ligand>
        <name>FAD</name>
        <dbReference type="ChEBI" id="CHEBI:57692"/>
    </ligand>
</feature>
<dbReference type="InterPro" id="IPR017900">
    <property type="entry name" value="4Fe4S_Fe_S_CS"/>
</dbReference>
<dbReference type="Gene3D" id="3.50.50.60">
    <property type="entry name" value="FAD/NAD(P)-binding domain"/>
    <property type="match status" value="1"/>
</dbReference>
<keyword evidence="7 13" id="KW-0521">NADP</keyword>
<evidence type="ECO:0000313" key="15">
    <source>
        <dbReference type="EMBL" id="GGL11470.1"/>
    </source>
</evidence>
<feature type="binding site" evidence="13">
    <location>
        <begin position="296"/>
        <end position="297"/>
    </location>
    <ligand>
        <name>NADP(+)</name>
        <dbReference type="ChEBI" id="CHEBI:58349"/>
    </ligand>
</feature>
<evidence type="ECO:0000259" key="14">
    <source>
        <dbReference type="PROSITE" id="PS51379"/>
    </source>
</evidence>
<reference evidence="15" key="2">
    <citation type="submission" date="2020-09" db="EMBL/GenBank/DDBJ databases">
        <authorList>
            <person name="Sun Q."/>
            <person name="Zhou Y."/>
        </authorList>
    </citation>
    <scope>NUCLEOTIDE SEQUENCE</scope>
    <source>
        <strain evidence="15">CGMCC 4.3508</strain>
    </source>
</reference>
<feature type="binding site" evidence="12">
    <location>
        <position position="117"/>
    </location>
    <ligand>
        <name>FAD</name>
        <dbReference type="ChEBI" id="CHEBI:57692"/>
    </ligand>
</feature>
<dbReference type="InterPro" id="IPR017896">
    <property type="entry name" value="4Fe4S_Fe-S-bd"/>
</dbReference>
<dbReference type="SUPFAM" id="SSF51971">
    <property type="entry name" value="Nucleotide-binding domain"/>
    <property type="match status" value="1"/>
</dbReference>
<dbReference type="InterPro" id="IPR023753">
    <property type="entry name" value="FAD/NAD-binding_dom"/>
</dbReference>
<feature type="domain" description="4Fe-4S ferredoxin-type" evidence="14">
    <location>
        <begin position="1"/>
        <end position="29"/>
    </location>
</feature>
<feature type="domain" description="4Fe-4S ferredoxin-type" evidence="14">
    <location>
        <begin position="37"/>
        <end position="66"/>
    </location>
</feature>
<comment type="similarity">
    <text evidence="2">Belongs to the ferredoxin--NADP reductase type 1 family.</text>
</comment>
<evidence type="ECO:0000256" key="2">
    <source>
        <dbReference type="ARBA" id="ARBA00008312"/>
    </source>
</evidence>
<reference evidence="15" key="1">
    <citation type="journal article" date="2014" name="Int. J. Syst. Evol. Microbiol.">
        <title>Complete genome sequence of Corynebacterium casei LMG S-19264T (=DSM 44701T), isolated from a smear-ripened cheese.</title>
        <authorList>
            <consortium name="US DOE Joint Genome Institute (JGI-PGF)"/>
            <person name="Walter F."/>
            <person name="Albersmeier A."/>
            <person name="Kalinowski J."/>
            <person name="Ruckert C."/>
        </authorList>
    </citation>
    <scope>NUCLEOTIDE SEQUENCE</scope>
    <source>
        <strain evidence="15">CGMCC 4.3508</strain>
    </source>
</reference>
<evidence type="ECO:0000256" key="3">
    <source>
        <dbReference type="ARBA" id="ARBA00013223"/>
    </source>
</evidence>
<dbReference type="Pfam" id="PF12838">
    <property type="entry name" value="Fer4_7"/>
    <property type="match status" value="1"/>
</dbReference>
<dbReference type="Pfam" id="PF07992">
    <property type="entry name" value="Pyr_redox_2"/>
    <property type="match status" value="1"/>
</dbReference>
<evidence type="ECO:0000256" key="9">
    <source>
        <dbReference type="ARBA" id="ARBA00023004"/>
    </source>
</evidence>
<dbReference type="PROSITE" id="PS00198">
    <property type="entry name" value="4FE4S_FER_1"/>
    <property type="match status" value="1"/>
</dbReference>
<feature type="binding site" evidence="12">
    <location>
        <position position="452"/>
    </location>
    <ligand>
        <name>FAD</name>
        <dbReference type="ChEBI" id="CHEBI:57692"/>
    </ligand>
</feature>
<protein>
    <recommendedName>
        <fullName evidence="3">ferredoxin--NADP(+) reductase</fullName>
        <ecNumber evidence="3">1.18.1.2</ecNumber>
    </recommendedName>
</protein>
<evidence type="ECO:0000256" key="6">
    <source>
        <dbReference type="ARBA" id="ARBA00022827"/>
    </source>
</evidence>
<dbReference type="EC" id="1.18.1.2" evidence="3"/>
<gene>
    <name evidence="15" type="ORF">GCM10011588_27410</name>
</gene>
<dbReference type="GO" id="GO:0004324">
    <property type="term" value="F:ferredoxin-NADP+ reductase activity"/>
    <property type="evidence" value="ECO:0007669"/>
    <property type="project" value="UniProtKB-EC"/>
</dbReference>
<feature type="binding site" evidence="12">
    <location>
        <begin position="459"/>
        <end position="461"/>
    </location>
    <ligand>
        <name>FAD</name>
        <dbReference type="ChEBI" id="CHEBI:57692"/>
    </ligand>
</feature>
<dbReference type="PRINTS" id="PR00419">
    <property type="entry name" value="ADXRDTASE"/>
</dbReference>
<dbReference type="EMBL" id="BMMH01000005">
    <property type="protein sequence ID" value="GGL11470.1"/>
    <property type="molecule type" value="Genomic_DNA"/>
</dbReference>
<accession>A0A917RKZ7</accession>
<evidence type="ECO:0000256" key="1">
    <source>
        <dbReference type="ARBA" id="ARBA00001974"/>
    </source>
</evidence>
<dbReference type="GO" id="GO:0046872">
    <property type="term" value="F:metal ion binding"/>
    <property type="evidence" value="ECO:0007669"/>
    <property type="project" value="UniProtKB-KW"/>
</dbReference>
<dbReference type="RefSeq" id="WP_062997980.1">
    <property type="nucleotide sequence ID" value="NZ_BMMH01000005.1"/>
</dbReference>
<keyword evidence="4" id="KW-0285">Flavoprotein</keyword>
<dbReference type="SUPFAM" id="SSF54862">
    <property type="entry name" value="4Fe-4S ferredoxins"/>
    <property type="match status" value="1"/>
</dbReference>
<feature type="binding site" evidence="13">
    <location>
        <position position="459"/>
    </location>
    <ligand>
        <name>NADP(+)</name>
        <dbReference type="ChEBI" id="CHEBI:58349"/>
    </ligand>
</feature>
<dbReference type="Gene3D" id="3.40.50.720">
    <property type="entry name" value="NAD(P)-binding Rossmann-like Domain"/>
    <property type="match status" value="1"/>
</dbReference>
<dbReference type="AlphaFoldDB" id="A0A917RKZ7"/>
<evidence type="ECO:0000313" key="16">
    <source>
        <dbReference type="Proteomes" id="UP000638263"/>
    </source>
</evidence>
<comment type="cofactor">
    <cofactor evidence="1 12">
        <name>FAD</name>
        <dbReference type="ChEBI" id="CHEBI:57692"/>
    </cofactor>
</comment>
<evidence type="ECO:0000256" key="11">
    <source>
        <dbReference type="ARBA" id="ARBA00047776"/>
    </source>
</evidence>
<evidence type="ECO:0000256" key="8">
    <source>
        <dbReference type="ARBA" id="ARBA00023002"/>
    </source>
</evidence>
<dbReference type="PROSITE" id="PS51379">
    <property type="entry name" value="4FE4S_FER_2"/>
    <property type="match status" value="2"/>
</dbReference>
<keyword evidence="6 12" id="KW-0274">FAD</keyword>
<keyword evidence="5" id="KW-0479">Metal-binding</keyword>
<dbReference type="Gene3D" id="3.30.70.20">
    <property type="match status" value="1"/>
</dbReference>
<name>A0A917RKZ7_9NOCA</name>
<keyword evidence="9" id="KW-0408">Iron</keyword>
<dbReference type="Proteomes" id="UP000638263">
    <property type="component" value="Unassembled WGS sequence"/>
</dbReference>
<dbReference type="PANTHER" id="PTHR48467:SF1">
    <property type="entry name" value="GLUTAMATE SYNTHASE 1 [NADH], CHLOROPLASTIC-LIKE"/>
    <property type="match status" value="1"/>
</dbReference>
<dbReference type="PANTHER" id="PTHR48467">
    <property type="entry name" value="GLUTAMATE SYNTHASE 1 [NADH], CHLOROPLASTIC-LIKE"/>
    <property type="match status" value="1"/>
</dbReference>
<sequence>MTFVIAQGCCSDAACVSACPVDCIRPRPDDPEFMSAEQLYIDPDSCIDCAACMTECPVGAVYDENDMPRDLEVFREINAEYFAENPLEVVEDARTVRRRLSGDRPELRVAVVGSGPSGCYTVDQLSRIPGVRVTLIDRLPTPYGLVRAGVAPDHLATKDTAKVFAKVIRRPNVHCLFNVEVGVHVSIGELLGAHHAVVMATGADEARTLGIPGEELAGVHSARDFVAWYNGHPDHAGRRFDLSGERVVIIGNGNVALDAARLMVTDEHALEATDMARDAVEALRQADVREVVIAARRGVLDAAYTTPELLALTRMPGVELLAESSELGYDADDRRLRRSTTRRKLHVAEAASHTPRQGGKRIILRYNMVPVSLNGSGRVESFTFRRDPTVPDGNAELETLSTGLVLRAIGYRAAPIDGLPLNSETGTIAHRVGRIHHSSPEDPELGLYCVGWAKRGPSGVIGTNQVCAAETVEAVLDDFLGGTLGEPGCSADELAAVIAARQPSIVDHGAWLAIDAAEKRRAADSPTRPREKFVTLAEMLAAAGR</sequence>
<feature type="binding site" evidence="13">
    <location>
        <begin position="252"/>
        <end position="255"/>
    </location>
    <ligand>
        <name>NADP(+)</name>
        <dbReference type="ChEBI" id="CHEBI:58349"/>
    </ligand>
</feature>